<dbReference type="GO" id="GO:0016020">
    <property type="term" value="C:membrane"/>
    <property type="evidence" value="ECO:0007669"/>
    <property type="project" value="UniProtKB-SubCell"/>
</dbReference>
<proteinExistence type="predicted"/>
<comment type="caution">
    <text evidence="5">The sequence shown here is derived from an EMBL/GenBank/DDBJ whole genome shotgun (WGS) entry which is preliminary data.</text>
</comment>
<evidence type="ECO:0000256" key="1">
    <source>
        <dbReference type="ARBA" id="ARBA00004370"/>
    </source>
</evidence>
<evidence type="ECO:0000256" key="4">
    <source>
        <dbReference type="SAM" id="Phobius"/>
    </source>
</evidence>
<accession>A0A0Q2X580</accession>
<protein>
    <recommendedName>
        <fullName evidence="7">Mammalian cell entry protein</fullName>
    </recommendedName>
</protein>
<feature type="transmembrane region" description="Helical" evidence="4">
    <location>
        <begin position="148"/>
        <end position="171"/>
    </location>
</feature>
<name>A0A0Q2X580_MYCGO</name>
<evidence type="ECO:0000313" key="5">
    <source>
        <dbReference type="EMBL" id="KQH76476.1"/>
    </source>
</evidence>
<keyword evidence="2 4" id="KW-0472">Membrane</keyword>
<keyword evidence="4" id="KW-0812">Transmembrane</keyword>
<feature type="compositionally biased region" description="Acidic residues" evidence="3">
    <location>
        <begin position="102"/>
        <end position="134"/>
    </location>
</feature>
<sequence>MDRACRHADTKSGRVKKGDTPHTAAEIRSLADQAEAEAAEAEALAAAARARARAIRLRREAELAETKKPAEEDISEAAAAQDEKDEAAPTESVVSEQASQDEPQDTESAEESEEAGTEADSAEADEDSLETEESEAGRRWPGRPKLSAIAAVLAVLVSLVAVGAGVEMAVLHKHAVRERQQVAEYAAAARQGVVTLTSLDFEHAKEGVQRIVEVSTGTFKDDFLKMADDFTNVVEQSKVVSQGSVQAAAVDLDSMTDNSAVVLVASTSEVTNAAGAKQDPRKYRLIVTMTRDGGQLKMSKVEFVP</sequence>
<dbReference type="STRING" id="1778.A9W97_24335"/>
<evidence type="ECO:0000256" key="2">
    <source>
        <dbReference type="ARBA" id="ARBA00023136"/>
    </source>
</evidence>
<keyword evidence="4" id="KW-1133">Transmembrane helix</keyword>
<gene>
    <name evidence="5" type="ORF">AO501_27985</name>
</gene>
<reference evidence="5 6" key="1">
    <citation type="submission" date="2015-10" db="EMBL/GenBank/DDBJ databases">
        <title>Mycobacterium gordonae draft genome assembly.</title>
        <authorList>
            <person name="Ustinova V."/>
            <person name="Smirnova T."/>
            <person name="Blagodatskikh K."/>
            <person name="Varlamov D."/>
            <person name="Larionova E."/>
            <person name="Chernousova L."/>
        </authorList>
    </citation>
    <scope>NUCLEOTIDE SEQUENCE [LARGE SCALE GENOMIC DNA]</scope>
    <source>
        <strain evidence="5 6">CTRI 14-8773</strain>
    </source>
</reference>
<dbReference type="PANTHER" id="PTHR37042">
    <property type="entry name" value="OUTER MEMBRANE PROTEIN RV1973"/>
    <property type="match status" value="1"/>
</dbReference>
<evidence type="ECO:0008006" key="7">
    <source>
        <dbReference type="Google" id="ProtNLM"/>
    </source>
</evidence>
<dbReference type="OrthoDB" id="4774723at2"/>
<feature type="compositionally biased region" description="Basic and acidic residues" evidence="3">
    <location>
        <begin position="61"/>
        <end position="71"/>
    </location>
</feature>
<comment type="subcellular location">
    <subcellularLocation>
        <location evidence="1">Membrane</location>
    </subcellularLocation>
</comment>
<feature type="compositionally biased region" description="Polar residues" evidence="3">
    <location>
        <begin position="92"/>
        <end position="101"/>
    </location>
</feature>
<dbReference type="Proteomes" id="UP000051677">
    <property type="component" value="Unassembled WGS sequence"/>
</dbReference>
<dbReference type="PANTHER" id="PTHR37042:SF4">
    <property type="entry name" value="OUTER MEMBRANE PROTEIN RV1973"/>
    <property type="match status" value="1"/>
</dbReference>
<organism evidence="5 6">
    <name type="scientific">Mycobacterium gordonae</name>
    <dbReference type="NCBI Taxonomy" id="1778"/>
    <lineage>
        <taxon>Bacteria</taxon>
        <taxon>Bacillati</taxon>
        <taxon>Actinomycetota</taxon>
        <taxon>Actinomycetes</taxon>
        <taxon>Mycobacteriales</taxon>
        <taxon>Mycobacteriaceae</taxon>
        <taxon>Mycobacterium</taxon>
    </lineage>
</organism>
<feature type="region of interest" description="Disordered" evidence="3">
    <location>
        <begin position="61"/>
        <end position="141"/>
    </location>
</feature>
<feature type="compositionally biased region" description="Basic and acidic residues" evidence="3">
    <location>
        <begin position="1"/>
        <end position="20"/>
    </location>
</feature>
<dbReference type="EMBL" id="LKTM01000350">
    <property type="protein sequence ID" value="KQH76476.1"/>
    <property type="molecule type" value="Genomic_DNA"/>
</dbReference>
<dbReference type="AlphaFoldDB" id="A0A0Q2X580"/>
<evidence type="ECO:0000313" key="6">
    <source>
        <dbReference type="Proteomes" id="UP000051677"/>
    </source>
</evidence>
<evidence type="ECO:0000256" key="3">
    <source>
        <dbReference type="SAM" id="MobiDB-lite"/>
    </source>
</evidence>
<feature type="region of interest" description="Disordered" evidence="3">
    <location>
        <begin position="1"/>
        <end position="22"/>
    </location>
</feature>